<dbReference type="EMBL" id="CAJNJA010020696">
    <property type="protein sequence ID" value="CAE7463605.1"/>
    <property type="molecule type" value="Genomic_DNA"/>
</dbReference>
<proteinExistence type="predicted"/>
<protein>
    <submittedName>
        <fullName evidence="1">Uncharacterized protein</fullName>
    </submittedName>
</protein>
<dbReference type="AlphaFoldDB" id="A0A812S4A3"/>
<gene>
    <name evidence="1" type="ORF">SNEC2469_LOCUS12991</name>
</gene>
<name>A0A812S4A3_9DINO</name>
<evidence type="ECO:0000313" key="2">
    <source>
        <dbReference type="Proteomes" id="UP000601435"/>
    </source>
</evidence>
<accession>A0A812S4A3</accession>
<dbReference type="OrthoDB" id="412515at2759"/>
<organism evidence="1 2">
    <name type="scientific">Symbiodinium necroappetens</name>
    <dbReference type="NCBI Taxonomy" id="1628268"/>
    <lineage>
        <taxon>Eukaryota</taxon>
        <taxon>Sar</taxon>
        <taxon>Alveolata</taxon>
        <taxon>Dinophyceae</taxon>
        <taxon>Suessiales</taxon>
        <taxon>Symbiodiniaceae</taxon>
        <taxon>Symbiodinium</taxon>
    </lineage>
</organism>
<dbReference type="Proteomes" id="UP000601435">
    <property type="component" value="Unassembled WGS sequence"/>
</dbReference>
<keyword evidence="2" id="KW-1185">Reference proteome</keyword>
<sequence length="492" mass="55023">MRLPSVRSTLKTADWKNIFASAEDDLPVQLIRAFIRHVVAKLSQSKVVKTIVILADEVAEAEEQIAADVTSILRKAVLDESILPELQATVVISSLTLSPLGAMPSGRHPVILELPERLDAEKVVKSWWAREGATFEFAAAALSDLPRLLEFGAGFLDEFPDSVARNPSNVSELFVHVREQLQGRYFPRLPSFAELYPAVFGEETERNETAMAYILESIFVNALKDVRMPRCTSRVTPVVSLFMISAAAKASRNPSSFAKLVAEFPENIELKEEGRPLECCAMWWLRMRLATAAGKKDFPLEKLLGLEGVDFEDAEDRCMLKLVKKVIFHVPSDDFNLRRSYRKGKLASSRKQNAATFLEQLNQLGKEADEVWLLCAADREGWDILLSVYDTQDSKWFLAFIDLKARQSSEDADQARYVQSLASRAQSRGSVAPSSLLEALKDKRYCFLYITTAEGASSANELAITMRRDDTERFFGPLSAIHSAIRKAFTSS</sequence>
<reference evidence="1" key="1">
    <citation type="submission" date="2021-02" db="EMBL/GenBank/DDBJ databases">
        <authorList>
            <person name="Dougan E. K."/>
            <person name="Rhodes N."/>
            <person name="Thang M."/>
            <person name="Chan C."/>
        </authorList>
    </citation>
    <scope>NUCLEOTIDE SEQUENCE</scope>
</reference>
<evidence type="ECO:0000313" key="1">
    <source>
        <dbReference type="EMBL" id="CAE7463605.1"/>
    </source>
</evidence>
<comment type="caution">
    <text evidence="1">The sequence shown here is derived from an EMBL/GenBank/DDBJ whole genome shotgun (WGS) entry which is preliminary data.</text>
</comment>